<dbReference type="InterPro" id="IPR036291">
    <property type="entry name" value="NAD(P)-bd_dom_sf"/>
</dbReference>
<dbReference type="SMART" id="SM01294">
    <property type="entry name" value="PKS_PP_betabranch"/>
    <property type="match status" value="1"/>
</dbReference>
<feature type="domain" description="Carrier" evidence="10">
    <location>
        <begin position="1419"/>
        <end position="1494"/>
    </location>
</feature>
<dbReference type="InterPro" id="IPR020841">
    <property type="entry name" value="PKS_Beta-ketoAc_synthase_dom"/>
</dbReference>
<dbReference type="CDD" id="cd00833">
    <property type="entry name" value="PKS"/>
    <property type="match status" value="2"/>
</dbReference>
<dbReference type="CDD" id="cd08956">
    <property type="entry name" value="KR_3_FAS_SDR_x"/>
    <property type="match status" value="1"/>
</dbReference>
<dbReference type="Pfam" id="PF16197">
    <property type="entry name" value="KAsynt_C_assoc"/>
    <property type="match status" value="2"/>
</dbReference>
<keyword evidence="14" id="KW-1185">Reference proteome</keyword>
<dbReference type="Gene3D" id="6.10.140.1830">
    <property type="match status" value="1"/>
</dbReference>
<evidence type="ECO:0000256" key="2">
    <source>
        <dbReference type="ARBA" id="ARBA00004792"/>
    </source>
</evidence>
<dbReference type="Gene3D" id="3.30.70.3290">
    <property type="match status" value="2"/>
</dbReference>
<dbReference type="SMART" id="SM00823">
    <property type="entry name" value="PKS_PP"/>
    <property type="match status" value="2"/>
</dbReference>
<dbReference type="GO" id="GO:0004312">
    <property type="term" value="F:fatty acid synthase activity"/>
    <property type="evidence" value="ECO:0007669"/>
    <property type="project" value="TreeGrafter"/>
</dbReference>
<proteinExistence type="predicted"/>
<dbReference type="InterPro" id="IPR013968">
    <property type="entry name" value="PKS_KR"/>
</dbReference>
<dbReference type="GO" id="GO:0033068">
    <property type="term" value="P:macrolide biosynthetic process"/>
    <property type="evidence" value="ECO:0007669"/>
    <property type="project" value="UniProtKB-ARBA"/>
</dbReference>
<dbReference type="InterPro" id="IPR001031">
    <property type="entry name" value="Thioesterase"/>
</dbReference>
<keyword evidence="5" id="KW-0808">Transferase</keyword>
<feature type="active site" description="Proton donor; for dehydratase activity" evidence="9">
    <location>
        <position position="2554"/>
    </location>
</feature>
<comment type="caution">
    <text evidence="13">The sequence shown here is derived from an EMBL/GenBank/DDBJ whole genome shotgun (WGS) entry which is preliminary data.</text>
</comment>
<dbReference type="GO" id="GO:0031177">
    <property type="term" value="F:phosphopantetheine binding"/>
    <property type="evidence" value="ECO:0007669"/>
    <property type="project" value="InterPro"/>
</dbReference>
<dbReference type="PROSITE" id="PS00606">
    <property type="entry name" value="KS3_1"/>
    <property type="match status" value="2"/>
</dbReference>
<dbReference type="SMART" id="SM00825">
    <property type="entry name" value="PKS_KS"/>
    <property type="match status" value="2"/>
</dbReference>
<dbReference type="InterPro" id="IPR055123">
    <property type="entry name" value="SpnB-like_Rossmann"/>
</dbReference>
<dbReference type="InterPro" id="IPR009081">
    <property type="entry name" value="PP-bd_ACP"/>
</dbReference>
<dbReference type="InterPro" id="IPR018201">
    <property type="entry name" value="Ketoacyl_synth_AS"/>
</dbReference>
<dbReference type="SUPFAM" id="SSF52151">
    <property type="entry name" value="FabD/lysophospholipase-like"/>
    <property type="match status" value="2"/>
</dbReference>
<dbReference type="InterPro" id="IPR001227">
    <property type="entry name" value="Ac_transferase_dom_sf"/>
</dbReference>
<feature type="domain" description="Ketosynthase family 3 (KS3)" evidence="11">
    <location>
        <begin position="33"/>
        <end position="442"/>
    </location>
</feature>
<dbReference type="InterPro" id="IPR042104">
    <property type="entry name" value="PKS_dehydratase_sf"/>
</dbReference>
<feature type="active site" description="Proton acceptor; for dehydratase activity" evidence="9">
    <location>
        <position position="2390"/>
    </location>
</feature>
<dbReference type="NCBIfam" id="NF045894">
    <property type="entry name" value="PKS_plus_SDR"/>
    <property type="match status" value="1"/>
</dbReference>
<dbReference type="Pfam" id="PF08659">
    <property type="entry name" value="KR"/>
    <property type="match status" value="2"/>
</dbReference>
<keyword evidence="4" id="KW-0597">Phosphoprotein</keyword>
<dbReference type="SMART" id="SM00826">
    <property type="entry name" value="PKS_DH"/>
    <property type="match status" value="1"/>
</dbReference>
<dbReference type="InterPro" id="IPR015083">
    <property type="entry name" value="NorB/c/GfsB-D-like_docking"/>
</dbReference>
<evidence type="ECO:0000313" key="14">
    <source>
        <dbReference type="Proteomes" id="UP000400924"/>
    </source>
</evidence>
<dbReference type="Gene3D" id="3.40.47.10">
    <property type="match status" value="2"/>
</dbReference>
<organism evidence="13 14">
    <name type="scientific">Streptomyces spongiae</name>
    <dbReference type="NCBI Taxonomy" id="565072"/>
    <lineage>
        <taxon>Bacteria</taxon>
        <taxon>Bacillati</taxon>
        <taxon>Actinomycetota</taxon>
        <taxon>Actinomycetes</taxon>
        <taxon>Kitasatosporales</taxon>
        <taxon>Streptomycetaceae</taxon>
        <taxon>Streptomyces</taxon>
    </lineage>
</organism>
<dbReference type="SUPFAM" id="SSF53901">
    <property type="entry name" value="Thiolase-like"/>
    <property type="match status" value="2"/>
</dbReference>
<keyword evidence="7" id="KW-0511">Multifunctional enzyme</keyword>
<evidence type="ECO:0000256" key="5">
    <source>
        <dbReference type="ARBA" id="ARBA00022679"/>
    </source>
</evidence>
<dbReference type="InterPro" id="IPR041618">
    <property type="entry name" value="PKS_DE"/>
</dbReference>
<evidence type="ECO:0000256" key="8">
    <source>
        <dbReference type="ARBA" id="ARBA00023315"/>
    </source>
</evidence>
<dbReference type="Pfam" id="PF00698">
    <property type="entry name" value="Acyl_transf_1"/>
    <property type="match status" value="2"/>
</dbReference>
<evidence type="ECO:0000259" key="12">
    <source>
        <dbReference type="PROSITE" id="PS52019"/>
    </source>
</evidence>
<dbReference type="Pfam" id="PF00109">
    <property type="entry name" value="ketoacyl-synt"/>
    <property type="match status" value="2"/>
</dbReference>
<gene>
    <name evidence="13" type="ORF">FNH08_17245</name>
</gene>
<reference evidence="13 14" key="1">
    <citation type="submission" date="2019-07" db="EMBL/GenBank/DDBJ databases">
        <title>New species of Amycolatopsis and Streptomyces.</title>
        <authorList>
            <person name="Duangmal K."/>
            <person name="Teo W.F.A."/>
            <person name="Lipun K."/>
        </authorList>
    </citation>
    <scope>NUCLEOTIDE SEQUENCE [LARGE SCALE GENOMIC DNA]</scope>
    <source>
        <strain evidence="13 14">NBRC 106415</strain>
    </source>
</reference>
<dbReference type="SUPFAM" id="SSF51735">
    <property type="entry name" value="NAD(P)-binding Rossmann-fold domains"/>
    <property type="match status" value="4"/>
</dbReference>
<dbReference type="InterPro" id="IPR016039">
    <property type="entry name" value="Thiolase-like"/>
</dbReference>
<evidence type="ECO:0000256" key="3">
    <source>
        <dbReference type="ARBA" id="ARBA00022450"/>
    </source>
</evidence>
<dbReference type="InterPro" id="IPR032821">
    <property type="entry name" value="PKS_assoc"/>
</dbReference>
<dbReference type="SMART" id="SM00827">
    <property type="entry name" value="PKS_AT"/>
    <property type="match status" value="2"/>
</dbReference>
<dbReference type="PANTHER" id="PTHR43775">
    <property type="entry name" value="FATTY ACID SYNTHASE"/>
    <property type="match status" value="1"/>
</dbReference>
<dbReference type="Gene3D" id="1.10.1200.10">
    <property type="entry name" value="ACP-like"/>
    <property type="match status" value="2"/>
</dbReference>
<dbReference type="PROSITE" id="PS00012">
    <property type="entry name" value="PHOSPHOPANTETHEINE"/>
    <property type="match status" value="2"/>
</dbReference>
<dbReference type="Pfam" id="PF18369">
    <property type="entry name" value="PKS_DE"/>
    <property type="match status" value="1"/>
</dbReference>
<dbReference type="OrthoDB" id="9778690at2"/>
<dbReference type="Gene3D" id="3.40.50.1820">
    <property type="entry name" value="alpha/beta hydrolase"/>
    <property type="match status" value="1"/>
</dbReference>
<dbReference type="InterPro" id="IPR057326">
    <property type="entry name" value="KR_dom"/>
</dbReference>
<dbReference type="Proteomes" id="UP000400924">
    <property type="component" value="Unassembled WGS sequence"/>
</dbReference>
<dbReference type="InterPro" id="IPR020802">
    <property type="entry name" value="TesA-like"/>
</dbReference>
<sequence>MPDEAKLVEYLKYVTADLHETRRRLDEAESGRHEPVAVVGMACRFPGGVRTPEQLWELVASGGDAITAFPADRGWDLQGRGGFLDDAGGFDAGFFGISPREALAMDPQQRLLLETGWEAFERSGIDPQSLRGSRTGVFVGTNGQDYVRLVHTAKEDLSGHAGTGLAASVISGRVAYVLGLVGPAVTVDTACSSSLVSLHLAAQALRSGECSLALAGGVTVMTTPAAFAGFDAQGGLAADGRCKAFSDDADGTGWSEGIGVVVLEKLSDAVRNGHRVLATVRGSAVNQDGASNGLTAPNGPSQQRVIRQALASAGLKAAEVDAVEAHGTGTRLGDPIEAQALLATYGQDRERPLLLGSVKSNIGHTQAAAGAAGLIKAVLAIRHGVVPRTLHADVPSSHVDWSTGAVEIATAHTGWPDTGHPRRMGVSSFGISGTNAHVVLEQAPDLAAEEQPVTVAPRAVPWPVTATGKAALDAQLDSIRAHTQDHTPVDVGHSLATGRSVFPHRAVLLATADGLTEAARAVAEPGPLAVLFCGQGAQRLGMGRELYERFPVFAQALDEVLRELVPGVREAMWGDDPVALERTGVAQPALFAVEVALYRLVESLGVTPKYVAGHSVGEISAAHVAGVLSLRDACVLVSARARLMEALAEGGAMVAVEAAEEEVGPHLTEDVALAAVNGPRSVVLSGTEEGVERVLAALGERRQTRLPVSHAFHSPLMDPMLDDFRTALGGLVFGEPTLRLVSQLPGGDGRSVDHWVRHVRGTVRFADGLRALADEGVGHYLEIGPDAVLTPLVRESVPDATEVVPLLRRDRDEETAAVTALARLYTTGVPVDWPAFFTGTGARRVDLPTYPFQHERYWPEPADAVLPSGDGGGVDAEFWAAVEREDLAALAARLDIGTETLGGVVPALSAWRSRRRARSLSDALRFRETWQPLRTTPAAGPSGTWLVVLPADGPDTDSAWLEAVTTALGPDTVSLRLGKRPTRGELAGELSRLTVDGTRFTGVLSLLAGTDATRWTSVPVGLVDTAVLLQAMDDAGMRTRVWAATRGAVAVSPDDTVQPLQAALWGLGRVAALEYPDRWGGLIDLPGEPDDATLRRFTAHLAGAAEEDEAAVRGAGVFGRRLVPAPGTEQAPVWAPCGTVLITGGTGALGGHVARWAAEHGAEHLLLLSRRGRQAPGADDLEAELTALGARVTIAACDTANRAELSAALEGIPADVPLTAVVHAAGVLDDAVLNGLTPQRFGAVFRAKVSPALLLDELTREHGLSAFVLFSSVAGAVGNPGQGNYAAANTVLDALAQRRRAEGLPATSVAWGAWDGGGMAAALTEALRETGTTALEPGLALGVLAELAVDAAPVTVVADLQQQDTLRMLFSIRPCAALSALPAAEEARGAARRLRDDTRSAASVLRRKVYAAAEDERVPLLLDLIRTHAAGVLGHGGPEAVDDERAFHDIGFDSLTSMELRNQLARATGLALPASLLFDFTRPRSLAEHLVAELLGGQDESEGPLPAAEPGDTAEDPVVVVGMACRFPGGVRTPEQLWELVASGGDAISAFPADRGWEIQGQGGFLQDAAGFDPEFFGISPREAVAMDPQQRLLLETGWEAFERSGIDPQSLRGSRTGVFVGSNGVDYHHLLARAKDMEGRGVMLAASVISGRLAYVFGLEGPAVTVDTACSSSLVSLHLAAQALRSGECSLALAGGVTVMTTSAAFAGFRHHGGLAEDGRCKAFSDDADGTGWSEGVGMVVLEKLSDAVRNGHPVLATVRGSAVNQDGASNGLTAPNGPSQQRVIGQALASAGLKPAEVDAVEAHGTGTRLGDPIEAQALLATYGQDRERPLLLGSVKSNIGHTQAAAGAAGLIKAVLAIRHGVVPRTLHADVPSSHVDWSTGAVEIATAHTGWPDTGHPRRMGVSSFGISGTNAHVVLEQAPDLAAEEQPVTVAPRAVPWPVTATGKAALDAQLDSIRAHTQDHTPVDVGHSLATGRSVFPHRAVLLATADGLTEAARAVAEPGPLAVLFCGQGAQRLGMGRELYERFPVFAQALDEVLRELVPGVREAMWGDDPVALERTGVAQPALFAVEVALYRLVESLGVTPKYVAGHSVGEISAAHVAGVLSLRDACVLVSARARLMEALAEGGAMVAVEAAEEEVGPHLTEDVALAAVNGPRSVVLSGTEEGVERVLAALGERRQTRLPVSHAFHSPLMDPMLDDFRTALGGLVFGEPTLRLVSQLPGGDGRSVDHWVRHVRGTVRFADGLRALADEGVGHYLEIGPDAVLTPLVRESVPDATEVVPLLRRDRDEETAAVTALARLYTTGVPVDWPAFFTGTGARRVDLPTYPFQHERYWPTAAAPATDLTGVGIDPTGHPLLGAAVTVADTGELVVTGTLSASQQPWLTEHRVASTASMPGTGFLELAVRAGDLAGCDRVEELTVDTPLELPAQGTVQVQMRVGAPDDEGRRTVRCHARPAQGDAPWRRHATGVLSPSATPATAFDSTVWPPTGATGIDPDDTHERWARAGVDHGPAFRGLRGVWRRGEEVYAEAVLPEPARADDGFGLHPALLDAVLHARVHAEREPYERTLPTGWRGAVLHASGATVLRARIVPTGPDTFGLTATDVAGRTALTVDSVTLSPATDHAVADQAAAGHADDLLDSLLRLEWIPAPAALTPAAGARWAVVGDDRHDLGQAMALAGETVVSYAETLAAAIGQGGDNGPVPHGFLVSVHGGDRPDAVHETVHRVLALLQDWLADPRLDKSRLVLVTRGAMALDGEDLTDPAAAAVWGLVRSAQSEHPGRFVLVDLDDAHESAATLPALFLADEEQWVVRERTARVPRLAPVPDDSGAHDRAPWHPEGTVLVTGGTGGLGADLARHLVAAHGVRHLLLAARSGEAAPGAADLRAELTAAGAKVTIAACDVADADAVDALLAAIPADHPLTAVVHTAGVLDDGVLTSLTPERVSTVLRPKADAAWHLHRATRDLDLAAFVLYSSVSGVLGSQGQASYAAGNAYLDALAAHRRSSGLPATSLAWGMWARRTGMTAALTDTDLQRMERSGLPPLGRELGLALFDAALRRDEPQLVPLRVDRSRTPRQVATVLRGLIAAPRRTAAATTPSFATLRDRLSRLDAAERERTLLDLVVGTSTVLLGRKESTTVEPDREFLTLGFDSLIALELCNQLGEALGLRVPTAAVFENRTPLRLAQWLDGQLAHQGGQPADPGALTVGTRQNSPDSLVTLFFDTVKSGRTLEAMRLLMAVAATRPQVELTAEVPELPQAITLADGPALPRLICISAPGATGGPHQYARLAAPFRGRRHVSALPLLGFAEGEPLPATSEAAARLVAESVLLASDGEPFVLVGYSTGGTFAHRAAGILEQTWGVRPEGIVMLDTLSLGYEEGEGVDWNRVQDNYLFGIDRPTVKLDTARLSAMAYWFIRMTTGDAERYTTDVPSLLIRCADSLPGVGEDQAPAVPADIIRVIQADHHTLIAEDSARTAQLVDEWLRSLEAAGGN</sequence>
<feature type="domain" description="Carrier" evidence="10">
    <location>
        <begin position="3115"/>
        <end position="3194"/>
    </location>
</feature>
<dbReference type="FunFam" id="3.40.47.10:FF:000019">
    <property type="entry name" value="Polyketide synthase type I"/>
    <property type="match status" value="2"/>
</dbReference>
<evidence type="ECO:0000259" key="11">
    <source>
        <dbReference type="PROSITE" id="PS52004"/>
    </source>
</evidence>
<feature type="region of interest" description="C-terminal hotdog fold" evidence="9">
    <location>
        <begin position="2494"/>
        <end position="2630"/>
    </location>
</feature>
<dbReference type="InterPro" id="IPR036736">
    <property type="entry name" value="ACP-like_sf"/>
</dbReference>
<dbReference type="Pfam" id="PF08990">
    <property type="entry name" value="Docking"/>
    <property type="match status" value="1"/>
</dbReference>
<dbReference type="FunFam" id="1.10.1200.10:FF:000007">
    <property type="entry name" value="Probable polyketide synthase pks17"/>
    <property type="match status" value="1"/>
</dbReference>
<feature type="domain" description="PKS/mFAS DH" evidence="12">
    <location>
        <begin position="2358"/>
        <end position="2630"/>
    </location>
</feature>
<dbReference type="PANTHER" id="PTHR43775:SF51">
    <property type="entry name" value="INACTIVE PHENOLPHTHIOCEROL SYNTHESIS POLYKETIDE SYNTHASE TYPE I PKS1-RELATED"/>
    <property type="match status" value="1"/>
</dbReference>
<feature type="region of interest" description="N-terminal hotdog fold" evidence="9">
    <location>
        <begin position="2358"/>
        <end position="2481"/>
    </location>
</feature>
<dbReference type="Pfam" id="PF00550">
    <property type="entry name" value="PP-binding"/>
    <property type="match status" value="2"/>
</dbReference>
<dbReference type="InterPro" id="IPR016036">
    <property type="entry name" value="Malonyl_transacylase_ACP-bd"/>
</dbReference>
<dbReference type="InterPro" id="IPR014030">
    <property type="entry name" value="Ketoacyl_synth_N"/>
</dbReference>
<name>A0A5N8XIN8_9ACTN</name>
<dbReference type="InterPro" id="IPR014031">
    <property type="entry name" value="Ketoacyl_synth_C"/>
</dbReference>
<dbReference type="SUPFAM" id="SSF47336">
    <property type="entry name" value="ACP-like"/>
    <property type="match status" value="1"/>
</dbReference>
<dbReference type="InterPro" id="IPR016035">
    <property type="entry name" value="Acyl_Trfase/lysoPLipase"/>
</dbReference>
<dbReference type="Pfam" id="PF02801">
    <property type="entry name" value="Ketoacyl-synt_C"/>
    <property type="match status" value="2"/>
</dbReference>
<evidence type="ECO:0000313" key="13">
    <source>
        <dbReference type="EMBL" id="MPY58848.1"/>
    </source>
</evidence>
<dbReference type="PROSITE" id="PS52004">
    <property type="entry name" value="KS3_2"/>
    <property type="match status" value="2"/>
</dbReference>
<dbReference type="Gene3D" id="3.10.129.110">
    <property type="entry name" value="Polyketide synthase dehydratase"/>
    <property type="match status" value="1"/>
</dbReference>
<dbReference type="Pfam" id="PF22953">
    <property type="entry name" value="SpnB_Rossmann"/>
    <property type="match status" value="1"/>
</dbReference>
<dbReference type="InterPro" id="IPR049552">
    <property type="entry name" value="PKS_DH_N"/>
</dbReference>
<dbReference type="InterPro" id="IPR029058">
    <property type="entry name" value="AB_hydrolase_fold"/>
</dbReference>
<protein>
    <submittedName>
        <fullName evidence="13">SDR family NAD(P)-dependent oxidoreductase</fullName>
    </submittedName>
</protein>
<evidence type="ECO:0000256" key="6">
    <source>
        <dbReference type="ARBA" id="ARBA00023194"/>
    </source>
</evidence>
<dbReference type="EMBL" id="VJZC01000106">
    <property type="protein sequence ID" value="MPY58848.1"/>
    <property type="molecule type" value="Genomic_DNA"/>
</dbReference>
<dbReference type="InterPro" id="IPR014043">
    <property type="entry name" value="Acyl_transferase_dom"/>
</dbReference>
<dbReference type="InterPro" id="IPR050091">
    <property type="entry name" value="PKS_NRPS_Biosynth_Enz"/>
</dbReference>
<evidence type="ECO:0000256" key="7">
    <source>
        <dbReference type="ARBA" id="ARBA00023268"/>
    </source>
</evidence>
<dbReference type="Pfam" id="PF00975">
    <property type="entry name" value="Thioesterase"/>
    <property type="match status" value="1"/>
</dbReference>
<dbReference type="InterPro" id="IPR020807">
    <property type="entry name" value="PKS_DH"/>
</dbReference>
<evidence type="ECO:0000259" key="10">
    <source>
        <dbReference type="PROSITE" id="PS50075"/>
    </source>
</evidence>
<evidence type="ECO:0000256" key="9">
    <source>
        <dbReference type="PROSITE-ProRule" id="PRU01363"/>
    </source>
</evidence>
<comment type="pathway">
    <text evidence="2">Antibiotic biosynthesis.</text>
</comment>
<dbReference type="GO" id="GO:0006633">
    <property type="term" value="P:fatty acid biosynthetic process"/>
    <property type="evidence" value="ECO:0007669"/>
    <property type="project" value="InterPro"/>
</dbReference>
<keyword evidence="6" id="KW-0045">Antibiotic biosynthesis</keyword>
<dbReference type="InterPro" id="IPR006162">
    <property type="entry name" value="Ppantetheine_attach_site"/>
</dbReference>
<feature type="domain" description="Ketosynthase family 3 (KS3)" evidence="11">
    <location>
        <begin position="1515"/>
        <end position="1922"/>
    </location>
</feature>
<dbReference type="InterPro" id="IPR049900">
    <property type="entry name" value="PKS_mFAS_DH"/>
</dbReference>
<dbReference type="SUPFAM" id="SSF53474">
    <property type="entry name" value="alpha/beta-Hydrolases"/>
    <property type="match status" value="1"/>
</dbReference>
<keyword evidence="8" id="KW-0012">Acyltransferase</keyword>
<evidence type="ECO:0000256" key="4">
    <source>
        <dbReference type="ARBA" id="ARBA00022553"/>
    </source>
</evidence>
<dbReference type="PROSITE" id="PS50075">
    <property type="entry name" value="CARRIER"/>
    <property type="match status" value="2"/>
</dbReference>
<evidence type="ECO:0000256" key="1">
    <source>
        <dbReference type="ARBA" id="ARBA00001957"/>
    </source>
</evidence>
<dbReference type="CDD" id="cd08952">
    <property type="entry name" value="KR_1_SDR_x"/>
    <property type="match status" value="1"/>
</dbReference>
<dbReference type="SMART" id="SM00822">
    <property type="entry name" value="PKS_KR"/>
    <property type="match status" value="2"/>
</dbReference>
<dbReference type="Gene3D" id="3.40.50.720">
    <property type="entry name" value="NAD(P)-binding Rossmann-like Domain"/>
    <property type="match status" value="2"/>
</dbReference>
<accession>A0A5N8XIN8</accession>
<dbReference type="InterPro" id="IPR020806">
    <property type="entry name" value="PKS_PP-bd"/>
</dbReference>
<keyword evidence="3" id="KW-0596">Phosphopantetheine</keyword>
<dbReference type="GO" id="GO:0004315">
    <property type="term" value="F:3-oxoacyl-[acyl-carrier-protein] synthase activity"/>
    <property type="evidence" value="ECO:0007669"/>
    <property type="project" value="InterPro"/>
</dbReference>
<dbReference type="Pfam" id="PF14765">
    <property type="entry name" value="PS-DH"/>
    <property type="match status" value="1"/>
</dbReference>
<comment type="cofactor">
    <cofactor evidence="1">
        <name>pantetheine 4'-phosphate</name>
        <dbReference type="ChEBI" id="CHEBI:47942"/>
    </cofactor>
</comment>
<dbReference type="SUPFAM" id="SSF55048">
    <property type="entry name" value="Probable ACP-binding domain of malonyl-CoA ACP transacylase"/>
    <property type="match status" value="2"/>
</dbReference>
<dbReference type="InterPro" id="IPR049551">
    <property type="entry name" value="PKS_DH_C"/>
</dbReference>
<dbReference type="Gene3D" id="3.40.366.10">
    <property type="entry name" value="Malonyl-Coenzyme A Acyl Carrier Protein, domain 2"/>
    <property type="match status" value="2"/>
</dbReference>
<dbReference type="Pfam" id="PF21089">
    <property type="entry name" value="PKS_DH_N"/>
    <property type="match status" value="1"/>
</dbReference>
<dbReference type="SMART" id="SM00824">
    <property type="entry name" value="PKS_TE"/>
    <property type="match status" value="1"/>
</dbReference>
<dbReference type="PROSITE" id="PS52019">
    <property type="entry name" value="PKS_MFAS_DH"/>
    <property type="match status" value="1"/>
</dbReference>